<feature type="domain" description="LSO1/LSO2" evidence="5">
    <location>
        <begin position="100"/>
        <end position="168"/>
    </location>
</feature>
<evidence type="ECO:0000256" key="3">
    <source>
        <dbReference type="SAM" id="MobiDB-lite"/>
    </source>
</evidence>
<dbReference type="InterPro" id="IPR010422">
    <property type="entry name" value="Ccdc124/Oxs1"/>
</dbReference>
<organism evidence="6">
    <name type="scientific">Candidozyma auris</name>
    <name type="common">Yeast</name>
    <name type="synonym">Candida auris</name>
    <dbReference type="NCBI Taxonomy" id="498019"/>
    <lineage>
        <taxon>Eukaryota</taxon>
        <taxon>Fungi</taxon>
        <taxon>Dikarya</taxon>
        <taxon>Ascomycota</taxon>
        <taxon>Saccharomycotina</taxon>
        <taxon>Pichiomycetes</taxon>
        <taxon>Metschnikowiaceae</taxon>
        <taxon>Candidozyma</taxon>
    </lineage>
</organism>
<evidence type="ECO:0000256" key="2">
    <source>
        <dbReference type="ARBA" id="ARBA00023054"/>
    </source>
</evidence>
<dbReference type="Pfam" id="PF06244">
    <property type="entry name" value="Ccdc124"/>
    <property type="match status" value="1"/>
</dbReference>
<dbReference type="GO" id="GO:0006366">
    <property type="term" value="P:transcription by RNA polymerase II"/>
    <property type="evidence" value="ECO:0007669"/>
    <property type="project" value="TreeGrafter"/>
</dbReference>
<accession>A0A8F2VYJ8</accession>
<dbReference type="PANTHER" id="PTHR21680:SF0">
    <property type="entry name" value="COILED-COIL DOMAIN-CONTAINING PROTEIN 124"/>
    <property type="match status" value="1"/>
</dbReference>
<comment type="similarity">
    <text evidence="1">Belongs to the CCDC124 family.</text>
</comment>
<reference evidence="6" key="1">
    <citation type="submission" date="2021-06" db="EMBL/GenBank/DDBJ databases">
        <title>Candida auris outbreak in lebanese hospital.</title>
        <authorList>
            <person name="Finianos M."/>
        </authorList>
    </citation>
    <scope>NUCLEOTIDE SEQUENCE</scope>
    <source>
        <strain evidence="6">CA7LBN</strain>
    </source>
</reference>
<dbReference type="GO" id="GO:0003713">
    <property type="term" value="F:transcription coactivator activity"/>
    <property type="evidence" value="ECO:0007669"/>
    <property type="project" value="TreeGrafter"/>
</dbReference>
<sequence length="315" mass="34706">MAAKMGASKSLRITPDEPKLSKVNYPETIEFSHSLLSGPFSSTIFECWHSCKLLPQISEPEAHVSARPLVDQSGSFGHSCHFPSGTLIVLTMAKKGGENSKKAAGNARKAENANKKKQAAMEAAEAEEAAQWEDGAKKGNKKKEEERLKKEEAARKKAERDALLAAEESVLPTKGQKDKQRGAAKVAARRTGKIDDFLDFNSDKPELSASGIDNALEALSLTGKDGGVAAKDIERHPERRVKAAYAAYEERRLPEIKKENPGLRQQQMKQIIFKEFQKSPENPMNQASNVSYNATVDDVAAKKKELRSQKEKKFT</sequence>
<name>A0A8F2VYJ8_CANAR</name>
<evidence type="ECO:0000313" key="6">
    <source>
        <dbReference type="EMBL" id="QWW21587.1"/>
    </source>
</evidence>
<dbReference type="Pfam" id="PF22048">
    <property type="entry name" value="LSO1_2-like"/>
    <property type="match status" value="1"/>
</dbReference>
<dbReference type="EMBL" id="CP076749">
    <property type="protein sequence ID" value="QWW21587.1"/>
    <property type="molecule type" value="Genomic_DNA"/>
</dbReference>
<dbReference type="AlphaFoldDB" id="A0A8F2VYJ8"/>
<feature type="compositionally biased region" description="Basic and acidic residues" evidence="3">
    <location>
        <begin position="134"/>
        <end position="162"/>
    </location>
</feature>
<protein>
    <recommendedName>
        <fullName evidence="7">DUF1014-domain-containing protein</fullName>
    </recommendedName>
</protein>
<evidence type="ECO:0000256" key="1">
    <source>
        <dbReference type="ARBA" id="ARBA00008296"/>
    </source>
</evidence>
<feature type="region of interest" description="Disordered" evidence="3">
    <location>
        <begin position="98"/>
        <end position="188"/>
    </location>
</feature>
<dbReference type="GO" id="GO:0005634">
    <property type="term" value="C:nucleus"/>
    <property type="evidence" value="ECO:0007669"/>
    <property type="project" value="TreeGrafter"/>
</dbReference>
<gene>
    <name evidence="6" type="ORF">CA7LBN_000333</name>
</gene>
<dbReference type="Proteomes" id="UP000825438">
    <property type="component" value="Chromosome I"/>
</dbReference>
<dbReference type="InterPro" id="IPR054413">
    <property type="entry name" value="LSO1/2"/>
</dbReference>
<dbReference type="PANTHER" id="PTHR21680">
    <property type="entry name" value="COILED-COIL DOMAIN-CONTAINING PROTEIN 124"/>
    <property type="match status" value="1"/>
</dbReference>
<proteinExistence type="inferred from homology"/>
<evidence type="ECO:0000259" key="5">
    <source>
        <dbReference type="Pfam" id="PF22048"/>
    </source>
</evidence>
<keyword evidence="2" id="KW-0175">Coiled coil</keyword>
<dbReference type="InterPro" id="IPR054414">
    <property type="entry name" value="Ccdc124/Oxs1_C"/>
</dbReference>
<evidence type="ECO:0000259" key="4">
    <source>
        <dbReference type="Pfam" id="PF06244"/>
    </source>
</evidence>
<feature type="domain" description="Coiled-coil" evidence="4">
    <location>
        <begin position="205"/>
        <end position="286"/>
    </location>
</feature>
<evidence type="ECO:0008006" key="7">
    <source>
        <dbReference type="Google" id="ProtNLM"/>
    </source>
</evidence>